<comment type="similarity">
    <text evidence="1">Belongs to the pseudouridine synthase RluA family.</text>
</comment>
<dbReference type="SUPFAM" id="SSF55174">
    <property type="entry name" value="Alpha-L RNA-binding motif"/>
    <property type="match status" value="1"/>
</dbReference>
<keyword evidence="2" id="KW-0413">Isomerase</keyword>
<dbReference type="GO" id="GO:0003723">
    <property type="term" value="F:RNA binding"/>
    <property type="evidence" value="ECO:0007669"/>
    <property type="project" value="InterPro"/>
</dbReference>
<dbReference type="InterPro" id="IPR006224">
    <property type="entry name" value="PsdUridine_synth_RluA-like_CS"/>
</dbReference>
<dbReference type="NCBIfam" id="NF008385">
    <property type="entry name" value="PRK11180.1"/>
    <property type="match status" value="1"/>
</dbReference>
<dbReference type="AlphaFoldDB" id="A0A381SJF5"/>
<dbReference type="Gene3D" id="3.30.2350.10">
    <property type="entry name" value="Pseudouridine synthase"/>
    <property type="match status" value="1"/>
</dbReference>
<dbReference type="CDD" id="cd00165">
    <property type="entry name" value="S4"/>
    <property type="match status" value="1"/>
</dbReference>
<dbReference type="SUPFAM" id="SSF55120">
    <property type="entry name" value="Pseudouridine synthase"/>
    <property type="match status" value="1"/>
</dbReference>
<dbReference type="InterPro" id="IPR050188">
    <property type="entry name" value="RluA_PseudoU_synthase"/>
</dbReference>
<dbReference type="NCBIfam" id="TIGR00005">
    <property type="entry name" value="rluA_subfam"/>
    <property type="match status" value="1"/>
</dbReference>
<gene>
    <name evidence="5" type="ORF">METZ01_LOCUS56980</name>
</gene>
<dbReference type="PROSITE" id="PS01129">
    <property type="entry name" value="PSI_RLU"/>
    <property type="match status" value="1"/>
</dbReference>
<dbReference type="CDD" id="cd02869">
    <property type="entry name" value="PseudoU_synth_RluA_like"/>
    <property type="match status" value="1"/>
</dbReference>
<evidence type="ECO:0000259" key="3">
    <source>
        <dbReference type="Pfam" id="PF00849"/>
    </source>
</evidence>
<dbReference type="PROSITE" id="PS50889">
    <property type="entry name" value="S4"/>
    <property type="match status" value="1"/>
</dbReference>
<dbReference type="InterPro" id="IPR036986">
    <property type="entry name" value="S4_RNA-bd_sf"/>
</dbReference>
<dbReference type="InterPro" id="IPR020103">
    <property type="entry name" value="PsdUridine_synth_cat_dom_sf"/>
</dbReference>
<dbReference type="PANTHER" id="PTHR21600">
    <property type="entry name" value="MITOCHONDRIAL RNA PSEUDOURIDINE SYNTHASE"/>
    <property type="match status" value="1"/>
</dbReference>
<evidence type="ECO:0000313" key="5">
    <source>
        <dbReference type="EMBL" id="SVA04126.1"/>
    </source>
</evidence>
<dbReference type="GO" id="GO:0009982">
    <property type="term" value="F:pseudouridine synthase activity"/>
    <property type="evidence" value="ECO:0007669"/>
    <property type="project" value="InterPro"/>
</dbReference>
<dbReference type="Pfam" id="PF00849">
    <property type="entry name" value="PseudoU_synth_2"/>
    <property type="match status" value="1"/>
</dbReference>
<dbReference type="GO" id="GO:0000455">
    <property type="term" value="P:enzyme-directed rRNA pseudouridine synthesis"/>
    <property type="evidence" value="ECO:0007669"/>
    <property type="project" value="TreeGrafter"/>
</dbReference>
<reference evidence="5" key="1">
    <citation type="submission" date="2018-05" db="EMBL/GenBank/DDBJ databases">
        <authorList>
            <person name="Lanie J.A."/>
            <person name="Ng W.-L."/>
            <person name="Kazmierczak K.M."/>
            <person name="Andrzejewski T.M."/>
            <person name="Davidsen T.M."/>
            <person name="Wayne K.J."/>
            <person name="Tettelin H."/>
            <person name="Glass J.I."/>
            <person name="Rusch D."/>
            <person name="Podicherti R."/>
            <person name="Tsui H.-C.T."/>
            <person name="Winkler M.E."/>
        </authorList>
    </citation>
    <scope>NUCLEOTIDE SEQUENCE</scope>
</reference>
<dbReference type="InterPro" id="IPR006145">
    <property type="entry name" value="PsdUridine_synth_RsuA/RluA"/>
</dbReference>
<dbReference type="PANTHER" id="PTHR21600:SF44">
    <property type="entry name" value="RIBOSOMAL LARGE SUBUNIT PSEUDOURIDINE SYNTHASE D"/>
    <property type="match status" value="1"/>
</dbReference>
<feature type="domain" description="Pseudouridine synthase RsuA/RluA-like" evidence="3">
    <location>
        <begin position="92"/>
        <end position="241"/>
    </location>
</feature>
<dbReference type="EMBL" id="UINC01003191">
    <property type="protein sequence ID" value="SVA04126.1"/>
    <property type="molecule type" value="Genomic_DNA"/>
</dbReference>
<protein>
    <submittedName>
        <fullName evidence="5">Uncharacterized protein</fullName>
    </submittedName>
</protein>
<evidence type="ECO:0000256" key="2">
    <source>
        <dbReference type="ARBA" id="ARBA00023235"/>
    </source>
</evidence>
<feature type="domain" description="RNA-binding S4" evidence="4">
    <location>
        <begin position="19"/>
        <end position="51"/>
    </location>
</feature>
<dbReference type="Pfam" id="PF01479">
    <property type="entry name" value="S4"/>
    <property type="match status" value="1"/>
</dbReference>
<accession>A0A381SJF5</accession>
<dbReference type="InterPro" id="IPR002942">
    <property type="entry name" value="S4_RNA-bd"/>
</dbReference>
<proteinExistence type="inferred from homology"/>
<name>A0A381SJF5_9ZZZZ</name>
<organism evidence="5">
    <name type="scientific">marine metagenome</name>
    <dbReference type="NCBI Taxonomy" id="408172"/>
    <lineage>
        <taxon>unclassified sequences</taxon>
        <taxon>metagenomes</taxon>
        <taxon>ecological metagenomes</taxon>
    </lineage>
</organism>
<evidence type="ECO:0000256" key="1">
    <source>
        <dbReference type="ARBA" id="ARBA00010876"/>
    </source>
</evidence>
<dbReference type="InterPro" id="IPR006225">
    <property type="entry name" value="PsdUridine_synth_RluC/D"/>
</dbReference>
<sequence length="320" mass="35280">MEDGTTVMNAVIPDRARGERLDKVLASVFPPYSRSQLQLWIRQGRITIHGRIPHGRELVSGGEAVRLEVPRPEPVAWQPQDLPLELVYEDADILVIDKPAGVVVHPGAGNPDGTLANAILYHFPELAALPRAGLVHRIDKGTTGLLVVARNEHARSKLIRALECHAVSRCYLAVVDGIPISGGTLDQPIGRHPRNRLRMAVNPNGKPAVTHYRVEEKFRAHALISVELETGRTHQIRVHLSKAGYPLVGDVLYGRRLRIPAGASGKFAEMLRGFKRQALHARSLTLTHPRTGKSLNWKSPVPPDLAQLLSTLRSEQRSDP</sequence>
<evidence type="ECO:0000259" key="4">
    <source>
        <dbReference type="Pfam" id="PF01479"/>
    </source>
</evidence>
<dbReference type="Gene3D" id="3.10.290.10">
    <property type="entry name" value="RNA-binding S4 domain"/>
    <property type="match status" value="1"/>
</dbReference>